<dbReference type="AlphaFoldDB" id="A0A8J2BR62"/>
<proteinExistence type="predicted"/>
<dbReference type="SUPFAM" id="SSF56784">
    <property type="entry name" value="HAD-like"/>
    <property type="match status" value="1"/>
</dbReference>
<sequence length="221" mass="24667">MRKIGQWGVIFDWDGVLVDSGPLHRKAWERLAAELGKPLERGQFEESFGRKNQWIIGHLLRWADSPEEVEALSRRKEELYRELVFRDGVRLLPGVLSFVEELAVRSIPRAIATSTPRENLVLGLKSLGLCRYFSCAVTAEDVSMGKPDPEIFLRAAKQIDLPAGRCVVIEDAPAGVEGARRAGMRVVAVTTTHPEEKLRNADKVIPSPACLPVEELEAWFG</sequence>
<reference evidence="1" key="1">
    <citation type="submission" date="2021-02" db="EMBL/GenBank/DDBJ databases">
        <authorList>
            <person name="Cremers G."/>
            <person name="Picone N."/>
        </authorList>
    </citation>
    <scope>NUCLEOTIDE SEQUENCE</scope>
    <source>
        <strain evidence="1">PQ17</strain>
    </source>
</reference>
<dbReference type="CDD" id="cd07505">
    <property type="entry name" value="HAD_BPGM-like"/>
    <property type="match status" value="1"/>
</dbReference>
<accession>A0A8J2BR62</accession>
<dbReference type="InterPro" id="IPR036412">
    <property type="entry name" value="HAD-like_sf"/>
</dbReference>
<dbReference type="PANTHER" id="PTHR47108:SF1">
    <property type="entry name" value="5-AMINO-6-(5-PHOSPHO-D-RIBITYLAMINO)URACIL PHOSPHATASE, CHLOROPLASTIC"/>
    <property type="match status" value="1"/>
</dbReference>
<dbReference type="SFLD" id="SFLDG01129">
    <property type="entry name" value="C1.5:_HAD__Beta-PGM__Phosphata"/>
    <property type="match status" value="1"/>
</dbReference>
<dbReference type="PRINTS" id="PR00413">
    <property type="entry name" value="HADHALOGNASE"/>
</dbReference>
<organism evidence="1 2">
    <name type="scientific">Candidatus Methylacidithermus pantelleriae</name>
    <dbReference type="NCBI Taxonomy" id="2744239"/>
    <lineage>
        <taxon>Bacteria</taxon>
        <taxon>Pseudomonadati</taxon>
        <taxon>Verrucomicrobiota</taxon>
        <taxon>Methylacidiphilae</taxon>
        <taxon>Methylacidiphilales</taxon>
        <taxon>Methylacidiphilaceae</taxon>
        <taxon>Candidatus Methylacidithermus</taxon>
    </lineage>
</organism>
<dbReference type="InterPro" id="IPR006439">
    <property type="entry name" value="HAD-SF_hydro_IA"/>
</dbReference>
<evidence type="ECO:0000313" key="1">
    <source>
        <dbReference type="EMBL" id="CAF0705249.1"/>
    </source>
</evidence>
<dbReference type="RefSeq" id="WP_174582629.1">
    <property type="nucleotide sequence ID" value="NZ_CAJNOB010000071.1"/>
</dbReference>
<dbReference type="PANTHER" id="PTHR47108">
    <property type="entry name" value="5-AMINO-6-(5-PHOSPHO-D-RIBITYLAMINO)URACIL PHOSPHATASE, CHLOROPLASTIC"/>
    <property type="match status" value="1"/>
</dbReference>
<dbReference type="Proteomes" id="UP000663859">
    <property type="component" value="Unassembled WGS sequence"/>
</dbReference>
<evidence type="ECO:0000313" key="2">
    <source>
        <dbReference type="Proteomes" id="UP000663859"/>
    </source>
</evidence>
<dbReference type="InterPro" id="IPR023214">
    <property type="entry name" value="HAD_sf"/>
</dbReference>
<dbReference type="SFLD" id="SFLDS00003">
    <property type="entry name" value="Haloacid_Dehalogenase"/>
    <property type="match status" value="1"/>
</dbReference>
<dbReference type="Gene3D" id="3.40.50.1000">
    <property type="entry name" value="HAD superfamily/HAD-like"/>
    <property type="match status" value="1"/>
</dbReference>
<dbReference type="NCBIfam" id="TIGR01549">
    <property type="entry name" value="HAD-SF-IA-v1"/>
    <property type="match status" value="1"/>
</dbReference>
<dbReference type="NCBIfam" id="TIGR01509">
    <property type="entry name" value="HAD-SF-IA-v3"/>
    <property type="match status" value="1"/>
</dbReference>
<dbReference type="InterPro" id="IPR023198">
    <property type="entry name" value="PGP-like_dom2"/>
</dbReference>
<name>A0A8J2BR62_9BACT</name>
<gene>
    <name evidence="1" type="ORF">MPNT_90023</name>
</gene>
<comment type="caution">
    <text evidence="1">The sequence shown here is derived from an EMBL/GenBank/DDBJ whole genome shotgun (WGS) entry which is preliminary data.</text>
</comment>
<protein>
    <submittedName>
        <fullName evidence="1">Glycoprotease</fullName>
    </submittedName>
</protein>
<keyword evidence="2" id="KW-1185">Reference proteome</keyword>
<dbReference type="Gene3D" id="1.10.150.240">
    <property type="entry name" value="Putative phosphatase, domain 2"/>
    <property type="match status" value="1"/>
</dbReference>
<dbReference type="EMBL" id="CAJNOB010000071">
    <property type="protein sequence ID" value="CAF0705249.1"/>
    <property type="molecule type" value="Genomic_DNA"/>
</dbReference>
<dbReference type="Pfam" id="PF00702">
    <property type="entry name" value="Hydrolase"/>
    <property type="match status" value="1"/>
</dbReference>
<dbReference type="SFLD" id="SFLDG01135">
    <property type="entry name" value="C1.5.6:_HAD__Beta-PGM__Phospha"/>
    <property type="match status" value="1"/>
</dbReference>